<evidence type="ECO:0000313" key="1">
    <source>
        <dbReference type="EMBL" id="KAH3780902.1"/>
    </source>
</evidence>
<dbReference type="Proteomes" id="UP000828390">
    <property type="component" value="Unassembled WGS sequence"/>
</dbReference>
<keyword evidence="2" id="KW-1185">Reference proteome</keyword>
<reference evidence="1" key="1">
    <citation type="journal article" date="2019" name="bioRxiv">
        <title>The Genome of the Zebra Mussel, Dreissena polymorpha: A Resource for Invasive Species Research.</title>
        <authorList>
            <person name="McCartney M.A."/>
            <person name="Auch B."/>
            <person name="Kono T."/>
            <person name="Mallez S."/>
            <person name="Zhang Y."/>
            <person name="Obille A."/>
            <person name="Becker A."/>
            <person name="Abrahante J.E."/>
            <person name="Garbe J."/>
            <person name="Badalamenti J.P."/>
            <person name="Herman A."/>
            <person name="Mangelson H."/>
            <person name="Liachko I."/>
            <person name="Sullivan S."/>
            <person name="Sone E.D."/>
            <person name="Koren S."/>
            <person name="Silverstein K.A.T."/>
            <person name="Beckman K.B."/>
            <person name="Gohl D.M."/>
        </authorList>
    </citation>
    <scope>NUCLEOTIDE SEQUENCE</scope>
    <source>
        <strain evidence="1">Duluth1</strain>
        <tissue evidence="1">Whole animal</tissue>
    </source>
</reference>
<organism evidence="1 2">
    <name type="scientific">Dreissena polymorpha</name>
    <name type="common">Zebra mussel</name>
    <name type="synonym">Mytilus polymorpha</name>
    <dbReference type="NCBI Taxonomy" id="45954"/>
    <lineage>
        <taxon>Eukaryota</taxon>
        <taxon>Metazoa</taxon>
        <taxon>Spiralia</taxon>
        <taxon>Lophotrochozoa</taxon>
        <taxon>Mollusca</taxon>
        <taxon>Bivalvia</taxon>
        <taxon>Autobranchia</taxon>
        <taxon>Heteroconchia</taxon>
        <taxon>Euheterodonta</taxon>
        <taxon>Imparidentia</taxon>
        <taxon>Neoheterodontei</taxon>
        <taxon>Myida</taxon>
        <taxon>Dreissenoidea</taxon>
        <taxon>Dreissenidae</taxon>
        <taxon>Dreissena</taxon>
    </lineage>
</organism>
<name>A0A9D4EN03_DREPO</name>
<proteinExistence type="predicted"/>
<dbReference type="SUPFAM" id="SSF52047">
    <property type="entry name" value="RNI-like"/>
    <property type="match status" value="2"/>
</dbReference>
<gene>
    <name evidence="1" type="ORF">DPMN_158727</name>
</gene>
<sequence length="810" mass="91586">MESLLKKANSETREFQEPPFRCFTSTQYIKPNIEKVDCLAEAAFNLLFLEKRENSLVFSSAELKKYIVYKHEQFGFALKSGILSATRKESTLRSSSSFTFIHKSMQEFLAAYHIARNFHLIHDVIFGYLTLHKDAYLDISQVFIFLCGLDISTANMLSVKMNECDVASGFHPKYETVFQKTILSGYREAVANKQTDIRLKLSHFYVNESNAADCHSIWKHNTSTVLSLDIDREEFIGEQLGMPASRYEFDLSSCHKLKSLELSGEWIGLKDSASAVSSDLPAWIVLHCADPTHCRDPQPVLSSIRKIVLRSLKWSSTWLRSLFYTLLTLRQEVECVLEQCKIASCVEGAVGGLYTYTYATIITGLNHTYKMLDYRISGPGLWEALYGLNIKYLSLKVRMEDLNTKQDLPLLKTIQSIKQLEQLCIDADNESPELMETMFSFNSKCVTLSRNGGRNGLVFSHVSVRCYALLVSRQMDHIYIDVNADPDLFERLYGLKIKSLALFGNAERLEASHASLLSNALSSLEQLEVIRIIVQNDSQDLWETLFGLKIKILNIGTEQNGLEVKYVSSLLTSLSSLKQLDTIMIIVKNNIPGLFEALHDLKIKSLIWEEEHLPNSQFPQKLSFEFEYYSTGLVEAPYILNVKSLSLVLWRRFDDLGVNQKSLLSQFLSAPKQLETLCMEVLDSTALWEALHGLAIKSLSLSGVSSRLKLNNISSLSWALSSLTQLETLNMEIFCLKVGHLEAIRGLNIKSLSLNVLNFELNEIASLSQLLLSLTHLESLSITSSKEGPFPELSDALHDLNIKSLRLSKE</sequence>
<dbReference type="PANTHER" id="PTHR46312:SF2">
    <property type="entry name" value="NUCLEOTIDE-BINDING OLIGOMERIZATION DOMAIN-CONTAINING PROTEIN 2-LIKE"/>
    <property type="match status" value="1"/>
</dbReference>
<reference evidence="1" key="2">
    <citation type="submission" date="2020-11" db="EMBL/GenBank/DDBJ databases">
        <authorList>
            <person name="McCartney M.A."/>
            <person name="Auch B."/>
            <person name="Kono T."/>
            <person name="Mallez S."/>
            <person name="Becker A."/>
            <person name="Gohl D.M."/>
            <person name="Silverstein K.A.T."/>
            <person name="Koren S."/>
            <person name="Bechman K.B."/>
            <person name="Herman A."/>
            <person name="Abrahante J.E."/>
            <person name="Garbe J."/>
        </authorList>
    </citation>
    <scope>NUCLEOTIDE SEQUENCE</scope>
    <source>
        <strain evidence="1">Duluth1</strain>
        <tissue evidence="1">Whole animal</tissue>
    </source>
</reference>
<comment type="caution">
    <text evidence="1">The sequence shown here is derived from an EMBL/GenBank/DDBJ whole genome shotgun (WGS) entry which is preliminary data.</text>
</comment>
<protein>
    <submittedName>
        <fullName evidence="1">Uncharacterized protein</fullName>
    </submittedName>
</protein>
<dbReference type="PANTHER" id="PTHR46312">
    <property type="entry name" value="NACHT DOMAIN-CONTAINING PROTEIN"/>
    <property type="match status" value="1"/>
</dbReference>
<evidence type="ECO:0000313" key="2">
    <source>
        <dbReference type="Proteomes" id="UP000828390"/>
    </source>
</evidence>
<dbReference type="EMBL" id="JAIWYP010000008">
    <property type="protein sequence ID" value="KAH3780902.1"/>
    <property type="molecule type" value="Genomic_DNA"/>
</dbReference>
<accession>A0A9D4EN03</accession>
<dbReference type="AlphaFoldDB" id="A0A9D4EN03"/>